<dbReference type="GO" id="GO:0008017">
    <property type="term" value="F:microtubule binding"/>
    <property type="evidence" value="ECO:0007669"/>
    <property type="project" value="TreeGrafter"/>
</dbReference>
<dbReference type="Gene3D" id="2.130.10.10">
    <property type="entry name" value="YVTN repeat-like/Quinoprotein amine dehydrogenase"/>
    <property type="match status" value="1"/>
</dbReference>
<dbReference type="Proteomes" id="UP001152798">
    <property type="component" value="Chromosome 1"/>
</dbReference>
<evidence type="ECO:0000313" key="4">
    <source>
        <dbReference type="EMBL" id="CAH1391210.1"/>
    </source>
</evidence>
<evidence type="ECO:0000256" key="1">
    <source>
        <dbReference type="ARBA" id="ARBA00022574"/>
    </source>
</evidence>
<keyword evidence="1" id="KW-0853">WD repeat</keyword>
<dbReference type="OrthoDB" id="47802at2759"/>
<evidence type="ECO:0000313" key="5">
    <source>
        <dbReference type="Proteomes" id="UP001152798"/>
    </source>
</evidence>
<dbReference type="InterPro" id="IPR050630">
    <property type="entry name" value="WD_repeat_EMAP"/>
</dbReference>
<evidence type="ECO:0000259" key="3">
    <source>
        <dbReference type="Pfam" id="PF23409"/>
    </source>
</evidence>
<feature type="domain" description="EML-like first beta-propeller" evidence="3">
    <location>
        <begin position="2"/>
        <end position="133"/>
    </location>
</feature>
<dbReference type="GO" id="GO:0000226">
    <property type="term" value="P:microtubule cytoskeleton organization"/>
    <property type="evidence" value="ECO:0007669"/>
    <property type="project" value="TreeGrafter"/>
</dbReference>
<keyword evidence="5" id="KW-1185">Reference proteome</keyword>
<dbReference type="InterPro" id="IPR055439">
    <property type="entry name" value="Beta-prop_EML_1st"/>
</dbReference>
<name>A0A9P0E742_NEZVI</name>
<dbReference type="AlphaFoldDB" id="A0A9P0E742"/>
<accession>A0A9P0E742</accession>
<dbReference type="EMBL" id="OV725077">
    <property type="protein sequence ID" value="CAH1391210.1"/>
    <property type="molecule type" value="Genomic_DNA"/>
</dbReference>
<gene>
    <name evidence="4" type="ORF">NEZAVI_LOCUS2266</name>
</gene>
<proteinExistence type="predicted"/>
<keyword evidence="2" id="KW-0677">Repeat</keyword>
<dbReference type="SMART" id="SM00320">
    <property type="entry name" value="WD40"/>
    <property type="match status" value="2"/>
</dbReference>
<reference evidence="4" key="1">
    <citation type="submission" date="2022-01" db="EMBL/GenBank/DDBJ databases">
        <authorList>
            <person name="King R."/>
        </authorList>
    </citation>
    <scope>NUCLEOTIDE SEQUENCE</scope>
</reference>
<protein>
    <recommendedName>
        <fullName evidence="3">EML-like first beta-propeller domain-containing protein</fullName>
    </recommendedName>
</protein>
<organism evidence="4 5">
    <name type="scientific">Nezara viridula</name>
    <name type="common">Southern green stink bug</name>
    <name type="synonym">Cimex viridulus</name>
    <dbReference type="NCBI Taxonomy" id="85310"/>
    <lineage>
        <taxon>Eukaryota</taxon>
        <taxon>Metazoa</taxon>
        <taxon>Ecdysozoa</taxon>
        <taxon>Arthropoda</taxon>
        <taxon>Hexapoda</taxon>
        <taxon>Insecta</taxon>
        <taxon>Pterygota</taxon>
        <taxon>Neoptera</taxon>
        <taxon>Paraneoptera</taxon>
        <taxon>Hemiptera</taxon>
        <taxon>Heteroptera</taxon>
        <taxon>Panheteroptera</taxon>
        <taxon>Pentatomomorpha</taxon>
        <taxon>Pentatomoidea</taxon>
        <taxon>Pentatomidae</taxon>
        <taxon>Pentatominae</taxon>
        <taxon>Nezara</taxon>
    </lineage>
</organism>
<evidence type="ECO:0000256" key="2">
    <source>
        <dbReference type="ARBA" id="ARBA00022737"/>
    </source>
</evidence>
<dbReference type="PANTHER" id="PTHR13720:SF50">
    <property type="entry name" value="ECHINODERM MICROTUBULE-ASSOCIATED PROTEIN-LIKE 2"/>
    <property type="match status" value="1"/>
</dbReference>
<dbReference type="SUPFAM" id="SSF50978">
    <property type="entry name" value="WD40 repeat-like"/>
    <property type="match status" value="1"/>
</dbReference>
<dbReference type="InterPro" id="IPR036322">
    <property type="entry name" value="WD40_repeat_dom_sf"/>
</dbReference>
<dbReference type="InterPro" id="IPR015943">
    <property type="entry name" value="WD40/YVTN_repeat-like_dom_sf"/>
</dbReference>
<dbReference type="GO" id="GO:0072686">
    <property type="term" value="C:mitotic spindle"/>
    <property type="evidence" value="ECO:0007669"/>
    <property type="project" value="TreeGrafter"/>
</dbReference>
<dbReference type="Pfam" id="PF23409">
    <property type="entry name" value="Beta-prop_EML"/>
    <property type="match status" value="1"/>
</dbReference>
<sequence length="177" mass="19381">MDEGSIVTYGKKHISFWSLDQSGALSKRLGIFGDREKPKYVTCIAFTPSGDVLSGDSNGNIIVWGRGTNSIVTMVTKVHDGPIFCLCVLRDGSIISGGGKDGVIKQLDNNLEPTGNERKKVQDWEPVSSRIKSANVVLLVEKVTLIQVHPPTEDSCVMEVEQFYSDLTQVIDKNIVI</sequence>
<dbReference type="PANTHER" id="PTHR13720">
    <property type="entry name" value="WD-40 REPEAT PROTEIN"/>
    <property type="match status" value="1"/>
</dbReference>
<dbReference type="InterPro" id="IPR001680">
    <property type="entry name" value="WD40_rpt"/>
</dbReference>